<gene>
    <name evidence="1" type="ORF">SteCoe_25838</name>
</gene>
<proteinExistence type="predicted"/>
<evidence type="ECO:0000313" key="2">
    <source>
        <dbReference type="Proteomes" id="UP000187209"/>
    </source>
</evidence>
<name>A0A1R2BEB2_9CILI</name>
<dbReference type="AlphaFoldDB" id="A0A1R2BEB2"/>
<comment type="caution">
    <text evidence="1">The sequence shown here is derived from an EMBL/GenBank/DDBJ whole genome shotgun (WGS) entry which is preliminary data.</text>
</comment>
<evidence type="ECO:0000313" key="1">
    <source>
        <dbReference type="EMBL" id="OMJ75101.1"/>
    </source>
</evidence>
<organism evidence="1 2">
    <name type="scientific">Stentor coeruleus</name>
    <dbReference type="NCBI Taxonomy" id="5963"/>
    <lineage>
        <taxon>Eukaryota</taxon>
        <taxon>Sar</taxon>
        <taxon>Alveolata</taxon>
        <taxon>Ciliophora</taxon>
        <taxon>Postciliodesmatophora</taxon>
        <taxon>Heterotrichea</taxon>
        <taxon>Heterotrichida</taxon>
        <taxon>Stentoridae</taxon>
        <taxon>Stentor</taxon>
    </lineage>
</organism>
<keyword evidence="2" id="KW-1185">Reference proteome</keyword>
<protein>
    <submittedName>
        <fullName evidence="1">Uncharacterized protein</fullName>
    </submittedName>
</protein>
<accession>A0A1R2BEB2</accession>
<reference evidence="1 2" key="1">
    <citation type="submission" date="2016-11" db="EMBL/GenBank/DDBJ databases">
        <title>The macronuclear genome of Stentor coeruleus: a giant cell with tiny introns.</title>
        <authorList>
            <person name="Slabodnick M."/>
            <person name="Ruby J.G."/>
            <person name="Reiff S.B."/>
            <person name="Swart E.C."/>
            <person name="Gosai S."/>
            <person name="Prabakaran S."/>
            <person name="Witkowska E."/>
            <person name="Larue G.E."/>
            <person name="Fisher S."/>
            <person name="Freeman R.M."/>
            <person name="Gunawardena J."/>
            <person name="Chu W."/>
            <person name="Stover N.A."/>
            <person name="Gregory B.D."/>
            <person name="Nowacki M."/>
            <person name="Derisi J."/>
            <person name="Roy S.W."/>
            <person name="Marshall W.F."/>
            <person name="Sood P."/>
        </authorList>
    </citation>
    <scope>NUCLEOTIDE SEQUENCE [LARGE SCALE GENOMIC DNA]</scope>
    <source>
        <strain evidence="1">WM001</strain>
    </source>
</reference>
<sequence>MSHLSELPKQYNEAQENFLTLQTKLDLYKAQEEYLESSLACQEKKINLICSELSLLKKQIQELIYEQISLYKEKINYYTKLNEKIKKIDSYAEDIQNIKHQINVLKGFNEEEHKKLHMEVCRRCGNKIVECIFC</sequence>
<dbReference type="Proteomes" id="UP000187209">
    <property type="component" value="Unassembled WGS sequence"/>
</dbReference>
<dbReference type="EMBL" id="MPUH01000710">
    <property type="protein sequence ID" value="OMJ75101.1"/>
    <property type="molecule type" value="Genomic_DNA"/>
</dbReference>